<dbReference type="Proteomes" id="UP000230423">
    <property type="component" value="Unassembled WGS sequence"/>
</dbReference>
<evidence type="ECO:0000313" key="2">
    <source>
        <dbReference type="Proteomes" id="UP000230423"/>
    </source>
</evidence>
<organism evidence="1 2">
    <name type="scientific">Teladorsagia circumcincta</name>
    <name type="common">Brown stomach worm</name>
    <name type="synonym">Ostertagia circumcincta</name>
    <dbReference type="NCBI Taxonomy" id="45464"/>
    <lineage>
        <taxon>Eukaryota</taxon>
        <taxon>Metazoa</taxon>
        <taxon>Ecdysozoa</taxon>
        <taxon>Nematoda</taxon>
        <taxon>Chromadorea</taxon>
        <taxon>Rhabditida</taxon>
        <taxon>Rhabditina</taxon>
        <taxon>Rhabditomorpha</taxon>
        <taxon>Strongyloidea</taxon>
        <taxon>Trichostrongylidae</taxon>
        <taxon>Teladorsagia</taxon>
    </lineage>
</organism>
<protein>
    <submittedName>
        <fullName evidence="1">Uncharacterized protein</fullName>
    </submittedName>
</protein>
<dbReference type="AlphaFoldDB" id="A0A2G9T7U0"/>
<evidence type="ECO:0000313" key="1">
    <source>
        <dbReference type="EMBL" id="PIO54029.1"/>
    </source>
</evidence>
<sequence length="79" mass="9480">MIRKTRWPKLTIKLTPKQLMIRYQKRPRVTIQRPSLAPPKKRNLQRRLSSCHSFLLPLHLCSSRLRFQSGYINDSRIQP</sequence>
<gene>
    <name evidence="1" type="ORF">TELCIR_24616</name>
</gene>
<reference evidence="1 2" key="1">
    <citation type="submission" date="2015-09" db="EMBL/GenBank/DDBJ databases">
        <title>Draft genome of the parasitic nematode Teladorsagia circumcincta isolate WARC Sus (inbred).</title>
        <authorList>
            <person name="Mitreva M."/>
        </authorList>
    </citation>
    <scope>NUCLEOTIDE SEQUENCE [LARGE SCALE GENOMIC DNA]</scope>
    <source>
        <strain evidence="1 2">S</strain>
    </source>
</reference>
<keyword evidence="2" id="KW-1185">Reference proteome</keyword>
<dbReference type="EMBL" id="KZ402547">
    <property type="protein sequence ID" value="PIO54029.1"/>
    <property type="molecule type" value="Genomic_DNA"/>
</dbReference>
<accession>A0A2G9T7U0</accession>
<name>A0A2G9T7U0_TELCI</name>
<proteinExistence type="predicted"/>